<organism evidence="1 2">
    <name type="scientific">Entomophthora muscae</name>
    <dbReference type="NCBI Taxonomy" id="34485"/>
    <lineage>
        <taxon>Eukaryota</taxon>
        <taxon>Fungi</taxon>
        <taxon>Fungi incertae sedis</taxon>
        <taxon>Zoopagomycota</taxon>
        <taxon>Entomophthoromycotina</taxon>
        <taxon>Entomophthoromycetes</taxon>
        <taxon>Entomophthorales</taxon>
        <taxon>Entomophthoraceae</taxon>
        <taxon>Entomophthora</taxon>
    </lineage>
</organism>
<reference evidence="1" key="1">
    <citation type="submission" date="2022-04" db="EMBL/GenBank/DDBJ databases">
        <title>Genome of the entomopathogenic fungus Entomophthora muscae.</title>
        <authorList>
            <person name="Elya C."/>
            <person name="Lovett B.R."/>
            <person name="Lee E."/>
            <person name="Macias A.M."/>
            <person name="Hajek A.E."/>
            <person name="De Bivort B.L."/>
            <person name="Kasson M.T."/>
            <person name="De Fine Licht H.H."/>
            <person name="Stajich J.E."/>
        </authorList>
    </citation>
    <scope>NUCLEOTIDE SEQUENCE</scope>
    <source>
        <strain evidence="1">Berkeley</strain>
    </source>
</reference>
<accession>A0ACC2TIS3</accession>
<dbReference type="EMBL" id="QTSX02002869">
    <property type="protein sequence ID" value="KAJ9074147.1"/>
    <property type="molecule type" value="Genomic_DNA"/>
</dbReference>
<gene>
    <name evidence="1" type="ORF">DSO57_1009226</name>
</gene>
<proteinExistence type="predicted"/>
<comment type="caution">
    <text evidence="1">The sequence shown here is derived from an EMBL/GenBank/DDBJ whole genome shotgun (WGS) entry which is preliminary data.</text>
</comment>
<dbReference type="Proteomes" id="UP001165960">
    <property type="component" value="Unassembled WGS sequence"/>
</dbReference>
<name>A0ACC2TIS3_9FUNG</name>
<evidence type="ECO:0000313" key="1">
    <source>
        <dbReference type="EMBL" id="KAJ9074147.1"/>
    </source>
</evidence>
<keyword evidence="2" id="KW-1185">Reference proteome</keyword>
<sequence length="85" mass="9652">MKPTSYEPPKSSNAYEKQASPYVPSKSSHSPGKRPYESSSYGRKSTSPKSYSYGTKDQSKYANTLFLTNHLLRYKDHRPTHGNPH</sequence>
<protein>
    <submittedName>
        <fullName evidence="1">Uncharacterized protein</fullName>
    </submittedName>
</protein>
<evidence type="ECO:0000313" key="2">
    <source>
        <dbReference type="Proteomes" id="UP001165960"/>
    </source>
</evidence>